<keyword evidence="2" id="KW-1185">Reference proteome</keyword>
<evidence type="ECO:0000313" key="2">
    <source>
        <dbReference type="Proteomes" id="UP000276215"/>
    </source>
</evidence>
<organism evidence="1 2">
    <name type="scientific">Choiromyces venosus 120613-1</name>
    <dbReference type="NCBI Taxonomy" id="1336337"/>
    <lineage>
        <taxon>Eukaryota</taxon>
        <taxon>Fungi</taxon>
        <taxon>Dikarya</taxon>
        <taxon>Ascomycota</taxon>
        <taxon>Pezizomycotina</taxon>
        <taxon>Pezizomycetes</taxon>
        <taxon>Pezizales</taxon>
        <taxon>Tuberaceae</taxon>
        <taxon>Choiromyces</taxon>
    </lineage>
</organism>
<name>A0A3N4JEK0_9PEZI</name>
<reference evidence="1 2" key="1">
    <citation type="journal article" date="2018" name="Nat. Ecol. Evol.">
        <title>Pezizomycetes genomes reveal the molecular basis of ectomycorrhizal truffle lifestyle.</title>
        <authorList>
            <person name="Murat C."/>
            <person name="Payen T."/>
            <person name="Noel B."/>
            <person name="Kuo A."/>
            <person name="Morin E."/>
            <person name="Chen J."/>
            <person name="Kohler A."/>
            <person name="Krizsan K."/>
            <person name="Balestrini R."/>
            <person name="Da Silva C."/>
            <person name="Montanini B."/>
            <person name="Hainaut M."/>
            <person name="Levati E."/>
            <person name="Barry K.W."/>
            <person name="Belfiori B."/>
            <person name="Cichocki N."/>
            <person name="Clum A."/>
            <person name="Dockter R.B."/>
            <person name="Fauchery L."/>
            <person name="Guy J."/>
            <person name="Iotti M."/>
            <person name="Le Tacon F."/>
            <person name="Lindquist E.A."/>
            <person name="Lipzen A."/>
            <person name="Malagnac F."/>
            <person name="Mello A."/>
            <person name="Molinier V."/>
            <person name="Miyauchi S."/>
            <person name="Poulain J."/>
            <person name="Riccioni C."/>
            <person name="Rubini A."/>
            <person name="Sitrit Y."/>
            <person name="Splivallo R."/>
            <person name="Traeger S."/>
            <person name="Wang M."/>
            <person name="Zifcakova L."/>
            <person name="Wipf D."/>
            <person name="Zambonelli A."/>
            <person name="Paolocci F."/>
            <person name="Nowrousian M."/>
            <person name="Ottonello S."/>
            <person name="Baldrian P."/>
            <person name="Spatafora J.W."/>
            <person name="Henrissat B."/>
            <person name="Nagy L.G."/>
            <person name="Aury J.M."/>
            <person name="Wincker P."/>
            <person name="Grigoriev I.V."/>
            <person name="Bonfante P."/>
            <person name="Martin F.M."/>
        </authorList>
    </citation>
    <scope>NUCLEOTIDE SEQUENCE [LARGE SCALE GENOMIC DNA]</scope>
    <source>
        <strain evidence="1 2">120613-1</strain>
    </source>
</reference>
<dbReference type="AlphaFoldDB" id="A0A3N4JEK0"/>
<dbReference type="Proteomes" id="UP000276215">
    <property type="component" value="Unassembled WGS sequence"/>
</dbReference>
<evidence type="ECO:0000313" key="1">
    <source>
        <dbReference type="EMBL" id="RPA96693.1"/>
    </source>
</evidence>
<protein>
    <submittedName>
        <fullName evidence="1">Uncharacterized protein</fullName>
    </submittedName>
</protein>
<dbReference type="PROSITE" id="PS51257">
    <property type="entry name" value="PROKAR_LIPOPROTEIN"/>
    <property type="match status" value="1"/>
</dbReference>
<accession>A0A3N4JEK0</accession>
<gene>
    <name evidence="1" type="ORF">L873DRAFT_1811055</name>
</gene>
<proteinExistence type="predicted"/>
<sequence length="94" mass="10328">MQMLCKSEFSPVCMGGDLLWYSTVWVGCFAVDVADVWMDVWIGDGRYCGSASAESLNLEIIDGRGEVAVIGVYPRLYGIPYWMDYAGTVGTRGV</sequence>
<dbReference type="EMBL" id="ML120412">
    <property type="protein sequence ID" value="RPA96693.1"/>
    <property type="molecule type" value="Genomic_DNA"/>
</dbReference>